<dbReference type="NCBIfam" id="TIGR02532">
    <property type="entry name" value="IV_pilin_GFxxxE"/>
    <property type="match status" value="1"/>
</dbReference>
<accession>A0A1C4GUG4</accession>
<dbReference type="EMBL" id="FMBK01000004">
    <property type="protein sequence ID" value="SCC71505.1"/>
    <property type="molecule type" value="Genomic_DNA"/>
</dbReference>
<dbReference type="PROSITE" id="PS00409">
    <property type="entry name" value="PROKAR_NTER_METHYL"/>
    <property type="match status" value="1"/>
</dbReference>
<dbReference type="InterPro" id="IPR012902">
    <property type="entry name" value="N_methyl_site"/>
</dbReference>
<sequence length="351" mass="37704">MKNKYSYPHFLNDYSNSSFKSFIQKKQRFSNASAGFTLVELMVALTLGLLISAAAIQLFLGGLMTSRMQEANAELQNSGVFGLDYVARDLRLANYINTDSPNLNEQTPWGGIVLTARTATVTDANLPIPAAAPFISSGLLSHSVGAGEALSSTLNEWRGLSNVSVASDQLTIQFVAPNAMVNCEGQNVQSGDYVIQRYFIRRANATATTGTDYGLACDANEPTAATAAPVAEPTTISGFGGAGELIMPRVDHFTVQLGTKNAAGNMAYYTINQYRTVATTARAASTQPPRIVSVKLAVLVRSTDNTRNNDIDLTQSINILNQNVTLTDTTSRFARRAYSTAVTFRNGLGEK</sequence>
<dbReference type="InterPro" id="IPR032092">
    <property type="entry name" value="PilW"/>
</dbReference>
<dbReference type="Pfam" id="PF16074">
    <property type="entry name" value="PilW"/>
    <property type="match status" value="1"/>
</dbReference>
<dbReference type="AlphaFoldDB" id="A0A1C4GUG4"/>
<protein>
    <submittedName>
        <fullName evidence="2">Type IV pilus assembly protein PilW</fullName>
    </submittedName>
</protein>
<evidence type="ECO:0000256" key="1">
    <source>
        <dbReference type="SAM" id="Phobius"/>
    </source>
</evidence>
<name>A0A1C4GUG4_9GAMM</name>
<dbReference type="InterPro" id="IPR045584">
    <property type="entry name" value="Pilin-like"/>
</dbReference>
<keyword evidence="1" id="KW-0812">Transmembrane</keyword>
<keyword evidence="1" id="KW-0472">Membrane</keyword>
<feature type="transmembrane region" description="Helical" evidence="1">
    <location>
        <begin position="41"/>
        <end position="60"/>
    </location>
</feature>
<dbReference type="Proteomes" id="UP000243661">
    <property type="component" value="Unassembled WGS sequence"/>
</dbReference>
<keyword evidence="1" id="KW-1133">Transmembrane helix</keyword>
<dbReference type="GO" id="GO:0043683">
    <property type="term" value="P:type IV pilus assembly"/>
    <property type="evidence" value="ECO:0007669"/>
    <property type="project" value="InterPro"/>
</dbReference>
<evidence type="ECO:0000313" key="2">
    <source>
        <dbReference type="EMBL" id="SCC71505.1"/>
    </source>
</evidence>
<dbReference type="Pfam" id="PF07963">
    <property type="entry name" value="N_methyl"/>
    <property type="match status" value="1"/>
</dbReference>
<gene>
    <name evidence="2" type="ORF">GA0116959_104136</name>
</gene>
<reference evidence="2 3" key="1">
    <citation type="submission" date="2016-08" db="EMBL/GenBank/DDBJ databases">
        <authorList>
            <person name="Seilhamer J.J."/>
        </authorList>
    </citation>
    <scope>NUCLEOTIDE SEQUENCE [LARGE SCALE GENOMIC DNA]</scope>
    <source>
        <strain evidence="2 3">ANC 4874</strain>
    </source>
</reference>
<dbReference type="OrthoDB" id="6712892at2"/>
<proteinExistence type="predicted"/>
<evidence type="ECO:0000313" key="3">
    <source>
        <dbReference type="Proteomes" id="UP000243661"/>
    </source>
</evidence>
<organism evidence="2 3">
    <name type="scientific">Acinetobacter albensis</name>
    <dbReference type="NCBI Taxonomy" id="1673609"/>
    <lineage>
        <taxon>Bacteria</taxon>
        <taxon>Pseudomonadati</taxon>
        <taxon>Pseudomonadota</taxon>
        <taxon>Gammaproteobacteria</taxon>
        <taxon>Moraxellales</taxon>
        <taxon>Moraxellaceae</taxon>
        <taxon>Acinetobacter</taxon>
    </lineage>
</organism>
<dbReference type="SUPFAM" id="SSF54523">
    <property type="entry name" value="Pili subunits"/>
    <property type="match status" value="1"/>
</dbReference>